<evidence type="ECO:0000256" key="1">
    <source>
        <dbReference type="SAM" id="MobiDB-lite"/>
    </source>
</evidence>
<geneLocation type="plasmid" evidence="3">
    <name>prsp8c3a</name>
</geneLocation>
<name>A0A1L5PA16_RHIET</name>
<feature type="compositionally biased region" description="Polar residues" evidence="1">
    <location>
        <begin position="35"/>
        <end position="48"/>
    </location>
</feature>
<proteinExistence type="predicted"/>
<protein>
    <submittedName>
        <fullName evidence="2">IS5 family insertion sequence transposase domain-containing protein</fullName>
    </submittedName>
</protein>
<keyword evidence="2" id="KW-0614">Plasmid</keyword>
<evidence type="ECO:0000313" key="3">
    <source>
        <dbReference type="Proteomes" id="UP000185109"/>
    </source>
</evidence>
<dbReference type="EMBL" id="CP017242">
    <property type="protein sequence ID" value="APO77011.1"/>
    <property type="molecule type" value="Genomic_DNA"/>
</dbReference>
<sequence length="114" mass="13014">MSDQREGARDRWVRPVWMFVEPRYSKPDPDGGRQNVAQRRSQGKTPSRQTKRDRLVGSIQTDGRLKWQASTGYGKRVLIETAMGRYKGIIGRGLRAGPVILRSTDGGCHRRRHP</sequence>
<reference evidence="2 3" key="1">
    <citation type="submission" date="2016-09" db="EMBL/GenBank/DDBJ databases">
        <title>The complete genome sequences of Rhizobium gallicum, symbiovars gallicum and phaseoli, symbionts associated to common bean (Phaseolus vulgaris).</title>
        <authorList>
            <person name="Bustos P."/>
            <person name="Santamaria R.I."/>
            <person name="Perez-Carrascal O.M."/>
            <person name="Juarez S."/>
            <person name="Lozano L."/>
            <person name="Martinez-Flores I."/>
            <person name="Martinez-Romero E."/>
            <person name="Cevallos M."/>
            <person name="Romero D."/>
            <person name="Davila G."/>
            <person name="Gonzalez V."/>
        </authorList>
    </citation>
    <scope>NUCLEOTIDE SEQUENCE [LARGE SCALE GENOMIC DNA]</scope>
    <source>
        <strain evidence="2 3">8C-3</strain>
        <plasmid evidence="3">Plasmid prsp8c3a</plasmid>
    </source>
</reference>
<feature type="region of interest" description="Disordered" evidence="1">
    <location>
        <begin position="22"/>
        <end position="55"/>
    </location>
</feature>
<organism evidence="2 3">
    <name type="scientific">Rhizobium etli 8C-3</name>
    <dbReference type="NCBI Taxonomy" id="538025"/>
    <lineage>
        <taxon>Bacteria</taxon>
        <taxon>Pseudomonadati</taxon>
        <taxon>Pseudomonadota</taxon>
        <taxon>Alphaproteobacteria</taxon>
        <taxon>Hyphomicrobiales</taxon>
        <taxon>Rhizobiaceae</taxon>
        <taxon>Rhizobium/Agrobacterium group</taxon>
        <taxon>Rhizobium</taxon>
    </lineage>
</organism>
<dbReference type="AlphaFoldDB" id="A0A1L5PA16"/>
<evidence type="ECO:0000313" key="2">
    <source>
        <dbReference type="EMBL" id="APO77011.1"/>
    </source>
</evidence>
<dbReference type="Proteomes" id="UP000185109">
    <property type="component" value="Plasmid pRsp8C3a"/>
</dbReference>
<gene>
    <name evidence="2" type="ORF">AM571_PA00124</name>
</gene>
<accession>A0A1L5PA16</accession>